<dbReference type="InterPro" id="IPR024775">
    <property type="entry name" value="DinB-like"/>
</dbReference>
<dbReference type="EMBL" id="JACHIP010000001">
    <property type="protein sequence ID" value="MBB5055535.1"/>
    <property type="molecule type" value="Genomic_DNA"/>
</dbReference>
<evidence type="ECO:0000313" key="3">
    <source>
        <dbReference type="Proteomes" id="UP000540989"/>
    </source>
</evidence>
<dbReference type="RefSeq" id="WP_184213283.1">
    <property type="nucleotide sequence ID" value="NZ_JACHIP010000001.1"/>
</dbReference>
<feature type="domain" description="DinB-like" evidence="1">
    <location>
        <begin position="22"/>
        <end position="151"/>
    </location>
</feature>
<dbReference type="InterPro" id="IPR034660">
    <property type="entry name" value="DinB/YfiT-like"/>
</dbReference>
<proteinExistence type="predicted"/>
<keyword evidence="3" id="KW-1185">Reference proteome</keyword>
<gene>
    <name evidence="2" type="ORF">HDF16_000204</name>
</gene>
<accession>A0A7W8E2W2</accession>
<dbReference type="SUPFAM" id="SSF109854">
    <property type="entry name" value="DinB/YfiT-like putative metalloenzymes"/>
    <property type="match status" value="1"/>
</dbReference>
<reference evidence="2 3" key="1">
    <citation type="submission" date="2020-08" db="EMBL/GenBank/DDBJ databases">
        <title>Genomic Encyclopedia of Type Strains, Phase IV (KMG-V): Genome sequencing to study the core and pangenomes of soil and plant-associated prokaryotes.</title>
        <authorList>
            <person name="Whitman W."/>
        </authorList>
    </citation>
    <scope>NUCLEOTIDE SEQUENCE [LARGE SCALE GENOMIC DNA]</scope>
    <source>
        <strain evidence="2 3">M8UP14</strain>
    </source>
</reference>
<organism evidence="2 3">
    <name type="scientific">Granulicella aggregans</name>
    <dbReference type="NCBI Taxonomy" id="474949"/>
    <lineage>
        <taxon>Bacteria</taxon>
        <taxon>Pseudomonadati</taxon>
        <taxon>Acidobacteriota</taxon>
        <taxon>Terriglobia</taxon>
        <taxon>Terriglobales</taxon>
        <taxon>Acidobacteriaceae</taxon>
        <taxon>Granulicella</taxon>
    </lineage>
</organism>
<name>A0A7W8E2W2_9BACT</name>
<evidence type="ECO:0000313" key="2">
    <source>
        <dbReference type="EMBL" id="MBB5055535.1"/>
    </source>
</evidence>
<sequence length="163" mass="18578">MAVDNQSAEVVKELLALLEGKQAHADFEKAVKDFPVELRGVVPEKLPYSAWQLVEHLRITQRDILEFCAPPTGGYQPMEWPKAYWPESAEPPYPGSWDQTLAAIRSDQKAFEALLQKPGVDLYKPFRWGDGQNLLREAMLIADHNAYHLGELVVLRRLLGIWK</sequence>
<dbReference type="AlphaFoldDB" id="A0A7W8E2W2"/>
<dbReference type="Pfam" id="PF12867">
    <property type="entry name" value="DinB_2"/>
    <property type="match status" value="1"/>
</dbReference>
<dbReference type="Proteomes" id="UP000540989">
    <property type="component" value="Unassembled WGS sequence"/>
</dbReference>
<protein>
    <recommendedName>
        <fullName evidence="1">DinB-like domain-containing protein</fullName>
    </recommendedName>
</protein>
<evidence type="ECO:0000259" key="1">
    <source>
        <dbReference type="Pfam" id="PF12867"/>
    </source>
</evidence>
<comment type="caution">
    <text evidence="2">The sequence shown here is derived from an EMBL/GenBank/DDBJ whole genome shotgun (WGS) entry which is preliminary data.</text>
</comment>
<dbReference type="Gene3D" id="1.20.120.450">
    <property type="entry name" value="dinb family like domain"/>
    <property type="match status" value="1"/>
</dbReference>